<feature type="region of interest" description="Disordered" evidence="1">
    <location>
        <begin position="287"/>
        <end position="385"/>
    </location>
</feature>
<organism evidence="2 3">
    <name type="scientific">Dreissena polymorpha</name>
    <name type="common">Zebra mussel</name>
    <name type="synonym">Mytilus polymorpha</name>
    <dbReference type="NCBI Taxonomy" id="45954"/>
    <lineage>
        <taxon>Eukaryota</taxon>
        <taxon>Metazoa</taxon>
        <taxon>Spiralia</taxon>
        <taxon>Lophotrochozoa</taxon>
        <taxon>Mollusca</taxon>
        <taxon>Bivalvia</taxon>
        <taxon>Autobranchia</taxon>
        <taxon>Heteroconchia</taxon>
        <taxon>Euheterodonta</taxon>
        <taxon>Imparidentia</taxon>
        <taxon>Neoheterodontei</taxon>
        <taxon>Myida</taxon>
        <taxon>Dreissenoidea</taxon>
        <taxon>Dreissenidae</taxon>
        <taxon>Dreissena</taxon>
    </lineage>
</organism>
<dbReference type="PANTHER" id="PTHR35087:SF1">
    <property type="entry name" value="RIKEN CDNA 4930505A04 GENE"/>
    <property type="match status" value="1"/>
</dbReference>
<feature type="compositionally biased region" description="Polar residues" evidence="1">
    <location>
        <begin position="318"/>
        <end position="327"/>
    </location>
</feature>
<dbReference type="Pfam" id="PF15667">
    <property type="entry name" value="CMIP6"/>
    <property type="match status" value="1"/>
</dbReference>
<evidence type="ECO:0000313" key="2">
    <source>
        <dbReference type="EMBL" id="KAH3844525.1"/>
    </source>
</evidence>
<feature type="compositionally biased region" description="Basic and acidic residues" evidence="1">
    <location>
        <begin position="301"/>
        <end position="311"/>
    </location>
</feature>
<keyword evidence="3" id="KW-1185">Reference proteome</keyword>
<comment type="caution">
    <text evidence="2">The sequence shown here is derived from an EMBL/GenBank/DDBJ whole genome shotgun (WGS) entry which is preliminary data.</text>
</comment>
<name>A0A9D4KRM7_DREPO</name>
<accession>A0A9D4KRM7</accession>
<dbReference type="InterPro" id="IPR031365">
    <property type="entry name" value="CMIP6"/>
</dbReference>
<evidence type="ECO:0000313" key="3">
    <source>
        <dbReference type="Proteomes" id="UP000828390"/>
    </source>
</evidence>
<reference evidence="2" key="2">
    <citation type="submission" date="2020-11" db="EMBL/GenBank/DDBJ databases">
        <authorList>
            <person name="McCartney M.A."/>
            <person name="Auch B."/>
            <person name="Kono T."/>
            <person name="Mallez S."/>
            <person name="Becker A."/>
            <person name="Gohl D.M."/>
            <person name="Silverstein K.A.T."/>
            <person name="Koren S."/>
            <person name="Bechman K.B."/>
            <person name="Herman A."/>
            <person name="Abrahante J.E."/>
            <person name="Garbe J."/>
        </authorList>
    </citation>
    <scope>NUCLEOTIDE SEQUENCE</scope>
    <source>
        <strain evidence="2">Duluth1</strain>
        <tissue evidence="2">Whole animal</tissue>
    </source>
</reference>
<sequence>MAIYMPPLCRRKKVLDRYNPDSFRVISQFAEEGHTKHEEEGNYPSEWRKKWLENQGLALPNIYNRRTEVFPHTVPDFRANRPHPGSCGFLRHNVRLLNEPICSVYTEISSDDNQHWWPSRVSNEPLCVPPRTHDTIYRADFLETTQDRKDFGSSRHTANPNKEPALGTERKGRISSFPVNFLRPKDGNQRLFKEKISYEHQYNSRIDLNYPIRGKRQGSFVWDPMSAEASNKFINHYKVITAEEGIRQQEIREAEKMADEVTKLLEKSKVNEISTVAETACIQKVPEPTTTLSSEPAVCKPENHAPEEKKGSPVHSAKITQANSEQVSPKHPSSGKKPTSKPNSPKKVASRKNSASVQFQGNCDQPIEAPVGTKNSSDEPENPEE</sequence>
<gene>
    <name evidence="2" type="ORF">DPMN_086783</name>
</gene>
<feature type="compositionally biased region" description="Polar residues" evidence="1">
    <location>
        <begin position="351"/>
        <end position="363"/>
    </location>
</feature>
<dbReference type="AlphaFoldDB" id="A0A9D4KRM7"/>
<feature type="region of interest" description="Disordered" evidence="1">
    <location>
        <begin position="149"/>
        <end position="168"/>
    </location>
</feature>
<feature type="compositionally biased region" description="Low complexity" evidence="1">
    <location>
        <begin position="329"/>
        <end position="347"/>
    </location>
</feature>
<proteinExistence type="predicted"/>
<dbReference type="PANTHER" id="PTHR35087">
    <property type="entry name" value="SIMILAR TO HYPOTHETICAL PROTEIN FLJ40298"/>
    <property type="match status" value="1"/>
</dbReference>
<evidence type="ECO:0000256" key="1">
    <source>
        <dbReference type="SAM" id="MobiDB-lite"/>
    </source>
</evidence>
<reference evidence="2" key="1">
    <citation type="journal article" date="2019" name="bioRxiv">
        <title>The Genome of the Zebra Mussel, Dreissena polymorpha: A Resource for Invasive Species Research.</title>
        <authorList>
            <person name="McCartney M.A."/>
            <person name="Auch B."/>
            <person name="Kono T."/>
            <person name="Mallez S."/>
            <person name="Zhang Y."/>
            <person name="Obille A."/>
            <person name="Becker A."/>
            <person name="Abrahante J.E."/>
            <person name="Garbe J."/>
            <person name="Badalamenti J.P."/>
            <person name="Herman A."/>
            <person name="Mangelson H."/>
            <person name="Liachko I."/>
            <person name="Sullivan S."/>
            <person name="Sone E.D."/>
            <person name="Koren S."/>
            <person name="Silverstein K.A.T."/>
            <person name="Beckman K.B."/>
            <person name="Gohl D.M."/>
        </authorList>
    </citation>
    <scope>NUCLEOTIDE SEQUENCE</scope>
    <source>
        <strain evidence="2">Duluth1</strain>
        <tissue evidence="2">Whole animal</tissue>
    </source>
</reference>
<protein>
    <submittedName>
        <fullName evidence="2">Uncharacterized protein</fullName>
    </submittedName>
</protein>
<dbReference type="Proteomes" id="UP000828390">
    <property type="component" value="Unassembled WGS sequence"/>
</dbReference>
<dbReference type="EMBL" id="JAIWYP010000003">
    <property type="protein sequence ID" value="KAH3844525.1"/>
    <property type="molecule type" value="Genomic_DNA"/>
</dbReference>